<dbReference type="SUPFAM" id="SSF51735">
    <property type="entry name" value="NAD(P)-binding Rossmann-fold domains"/>
    <property type="match status" value="1"/>
</dbReference>
<evidence type="ECO:0000256" key="2">
    <source>
        <dbReference type="ARBA" id="ARBA00023002"/>
    </source>
</evidence>
<evidence type="ECO:0000256" key="3">
    <source>
        <dbReference type="SAM" id="MobiDB-lite"/>
    </source>
</evidence>
<feature type="domain" description="Integrase catalytic" evidence="4">
    <location>
        <begin position="819"/>
        <end position="983"/>
    </location>
</feature>
<dbReference type="InterPro" id="IPR057670">
    <property type="entry name" value="SH3_retrovirus"/>
</dbReference>
<feature type="region of interest" description="Disordered" evidence="3">
    <location>
        <begin position="567"/>
        <end position="614"/>
    </location>
</feature>
<dbReference type="Pfam" id="PF14244">
    <property type="entry name" value="Retrotran_gag_3"/>
    <property type="match status" value="1"/>
</dbReference>
<keyword evidence="1" id="KW-0645">Protease</keyword>
<dbReference type="GO" id="GO:0003676">
    <property type="term" value="F:nucleic acid binding"/>
    <property type="evidence" value="ECO:0007669"/>
    <property type="project" value="InterPro"/>
</dbReference>
<protein>
    <recommendedName>
        <fullName evidence="4">Integrase catalytic domain-containing protein</fullName>
    </recommendedName>
</protein>
<dbReference type="InterPro" id="IPR041694">
    <property type="entry name" value="ADH_N_2"/>
</dbReference>
<gene>
    <name evidence="5" type="ORF">VITISV_035665</name>
</gene>
<dbReference type="EMBL" id="AM465903">
    <property type="protein sequence ID" value="CAN68148.1"/>
    <property type="molecule type" value="Genomic_DNA"/>
</dbReference>
<dbReference type="InterPro" id="IPR045010">
    <property type="entry name" value="MDR_fam"/>
</dbReference>
<name>A5BNR5_VITVI</name>
<dbReference type="InterPro" id="IPR001584">
    <property type="entry name" value="Integrase_cat-core"/>
</dbReference>
<organism evidence="5">
    <name type="scientific">Vitis vinifera</name>
    <name type="common">Grape</name>
    <dbReference type="NCBI Taxonomy" id="29760"/>
    <lineage>
        <taxon>Eukaryota</taxon>
        <taxon>Viridiplantae</taxon>
        <taxon>Streptophyta</taxon>
        <taxon>Embryophyta</taxon>
        <taxon>Tracheophyta</taxon>
        <taxon>Spermatophyta</taxon>
        <taxon>Magnoliopsida</taxon>
        <taxon>eudicotyledons</taxon>
        <taxon>Gunneridae</taxon>
        <taxon>Pentapetalae</taxon>
        <taxon>rosids</taxon>
        <taxon>Vitales</taxon>
        <taxon>Vitaceae</taxon>
        <taxon>Viteae</taxon>
        <taxon>Vitis</taxon>
    </lineage>
</organism>
<dbReference type="Pfam" id="PF25597">
    <property type="entry name" value="SH3_retrovirus"/>
    <property type="match status" value="1"/>
</dbReference>
<dbReference type="GO" id="GO:0008270">
    <property type="term" value="F:zinc ion binding"/>
    <property type="evidence" value="ECO:0007669"/>
    <property type="project" value="InterPro"/>
</dbReference>
<dbReference type="Gene3D" id="3.90.180.10">
    <property type="entry name" value="Medium-chain alcohol dehydrogenases, catalytic domain"/>
    <property type="match status" value="1"/>
</dbReference>
<dbReference type="GO" id="GO:0015074">
    <property type="term" value="P:DNA integration"/>
    <property type="evidence" value="ECO:0007669"/>
    <property type="project" value="InterPro"/>
</dbReference>
<dbReference type="GO" id="GO:0004190">
    <property type="term" value="F:aspartic-type endopeptidase activity"/>
    <property type="evidence" value="ECO:0007669"/>
    <property type="project" value="UniProtKB-KW"/>
</dbReference>
<dbReference type="Pfam" id="PF13976">
    <property type="entry name" value="gag_pre-integrs"/>
    <property type="match status" value="1"/>
</dbReference>
<dbReference type="Pfam" id="PF07727">
    <property type="entry name" value="RVT_2"/>
    <property type="match status" value="1"/>
</dbReference>
<accession>A5BNR5</accession>
<dbReference type="InterPro" id="IPR005162">
    <property type="entry name" value="Retrotrans_gag_dom"/>
</dbReference>
<dbReference type="InterPro" id="IPR011032">
    <property type="entry name" value="GroES-like_sf"/>
</dbReference>
<dbReference type="Pfam" id="PF22936">
    <property type="entry name" value="Pol_BBD"/>
    <property type="match status" value="1"/>
</dbReference>
<dbReference type="Gene3D" id="3.40.50.720">
    <property type="entry name" value="NAD(P)-binding Rossmann-like Domain"/>
    <property type="match status" value="2"/>
</dbReference>
<evidence type="ECO:0000256" key="1">
    <source>
        <dbReference type="ARBA" id="ARBA00022750"/>
    </source>
</evidence>
<dbReference type="SUPFAM" id="SSF50129">
    <property type="entry name" value="GroES-like"/>
    <property type="match status" value="1"/>
</dbReference>
<dbReference type="SUPFAM" id="SSF56672">
    <property type="entry name" value="DNA/RNA polymerases"/>
    <property type="match status" value="1"/>
</dbReference>
<feature type="region of interest" description="Disordered" evidence="3">
    <location>
        <begin position="1078"/>
        <end position="1160"/>
    </location>
</feature>
<dbReference type="InterPro" id="IPR013149">
    <property type="entry name" value="ADH-like_C"/>
</dbReference>
<dbReference type="InterPro" id="IPR036291">
    <property type="entry name" value="NAD(P)-bd_dom_sf"/>
</dbReference>
<dbReference type="Pfam" id="PF03732">
    <property type="entry name" value="Retrotrans_gag"/>
    <property type="match status" value="1"/>
</dbReference>
<dbReference type="CDD" id="cd09272">
    <property type="entry name" value="RNase_HI_RT_Ty1"/>
    <property type="match status" value="1"/>
</dbReference>
<keyword evidence="1" id="KW-0378">Hydrolase</keyword>
<dbReference type="OrthoDB" id="5544992at2759"/>
<keyword evidence="2" id="KW-0560">Oxidoreductase</keyword>
<dbReference type="InterPro" id="IPR043502">
    <property type="entry name" value="DNA/RNA_pol_sf"/>
</dbReference>
<feature type="compositionally biased region" description="Low complexity" evidence="3">
    <location>
        <begin position="1117"/>
        <end position="1142"/>
    </location>
</feature>
<dbReference type="InterPro" id="IPR012337">
    <property type="entry name" value="RNaseH-like_sf"/>
</dbReference>
<dbReference type="InterPro" id="IPR036875">
    <property type="entry name" value="Znf_CCHC_sf"/>
</dbReference>
<keyword evidence="1" id="KW-0064">Aspartyl protease</keyword>
<feature type="compositionally biased region" description="Low complexity" evidence="3">
    <location>
        <begin position="580"/>
        <end position="612"/>
    </location>
</feature>
<sequence length="1813" mass="204492">MASGEEVRNKQVVLRDYVSGYLKESDMCMATATITLKVPEGNSKAVLVKNLYLSCDPYIRGHTKSIQGGYADEYFKPGSPIVGYGVAKVLDSGHPDFKKDDLVWGFTGWEEYSLITATESLFKIHHTDVPLSYYTGLLSMPGMTAYTGFYEVCAPKKEEYVFVSSAFGAVGQLVGQLAKLLGCYVVGSAGSKEKVDLLKTKIGFDEAFNYKEEKDYDACLKRYFPEGIDIYFDSVGGKMLDAALLNMRLDGRIAACVLRKLYVSYSNLFILVMVSEPEQQTTMAGSQKASGSENKTIDPSHPLYIHHSDQPGHVLVPIKLNGVNYQSWSKAVIHALTTKKKIGFVDGTVEEPSQEDEPFMFEQWNQCNSMILSWLTHAVESDIAEGIIHAKTAREVWVDLRDQFSQKNAPAVFQIQKSIATMSQGTMTVAAYFTKIKALWDELETYRSPLTCNQRQAHLEQREEDRLMQFLMGLNESYKAVRSNILMMSPLPNVRQAYSLIVQEEMQRQVSSEPTENFSIAAAVPGKGGNPRQKMCDHCNRSGHTIDECRTLKFHCKFCDKRGHTEDRCRLKNGSNNKTGQFRGQRPFGRGNQPSANATESQEMSDSTSSSTVQGFTTEQIQQLAQAIRALNHSNSGNIDAYANAAGATDHIVSHMSLFTDLKPSNVTTVNLPNGVASPITHTGTVIFDSQLTLKDVLCVPSFNLNLISASKLAKDQNCYIIFFPDYCILQDLVSGKMIGSGKQRGGLYYMHPSTNKSVVFHVSQPSDLWHLRLGHPSFSRFKLLSRLLPDIHKEIGNHCPICPQAKQTRLPFPKSSITTKFPFSLLHCDVWGPHKIPAHTGSRYFLTIVDDFSRCTWIFLMHHKSETQSLLTNFVQFVKTQFHTDVQTVRMDNGTEFIPLRIFLQNKGIELQTSCIYTPQQNGVVERKHRHILNVARSLMFQSNVPLEFWGECVLTAVYLINRIPTPLLSNKSPFEVLYNRPPSLTHLRVFGCECYVTNVHPKQKFDPRASICVFLGYPHGKKGYKVLDLQTQKISVSRDVFFRENIFPFHSSSSQSQQHSPSLPLPLPISFDSTPQPISLPRFSPSSTPPLSHHNPVSSPPSSNTDVPEPLSHESVASPLPSSPSPSSLSSPPSVPLVPSNTSAPSPTHEPPLRRSTRHIQPPAWHHDYVMSAQLNHSSTQSSSRQGTRYPLSSHLSFFRFSPHHRAFLALLTAQTEPSSFEQADCDPRWRQAMSTELQALERNNTWEMVPLPPGHKPIGCRWVYKIKYHSDGTIERYKARLVAKGYTQVAGIDYQETFSPTAKLTTLRCLLTVAASRNWYIHQLDVHNAFLHGNLQEEVYMTPPPGLRRQGENLVCRLRKSIYGLKQASRNWFSTFTATVKSAGYIQSKADYSLFTKSQGNKFTAILIYVDDILLTGNDLHEIKMLKTHLLKRFFIKDLGELKYFLGIEFSRSKKGIFMSQRKYTLDILQDTGLTGVKPEKFPMEQNLKLTNEDGELLHDPSRYRRLVGRLIYLTVTRPDIVYSVRTLSQFMNTPRKPHWEAALRVLRYIKGSPGQGLFLPSENNLTLSAFCDSDWGGCRMSRRSVSGYCVFLGSSLISWKSKKQTNVSRSSAEAEYRAMANTCLELTWLRYILKDLKVELDKPAPLFCDNQAALYIAANPVFHERTKHIEIDCHIVREKLQAGVIRPCYVSTKMQLADVFTKALGREQFEFLCTKLGCGMISQYEFDQPEGVHNLFNIITKRVRVEGFMVFDYYHLYPKFLDTMIPYIKEGKIVYEEDITEGLESLPSALVRLFSGKNAGKAVVVVARE</sequence>
<dbReference type="Gene3D" id="3.30.420.10">
    <property type="entry name" value="Ribonuclease H-like superfamily/Ribonuclease H"/>
    <property type="match status" value="1"/>
</dbReference>
<dbReference type="InterPro" id="IPR036397">
    <property type="entry name" value="RNaseH_sf"/>
</dbReference>
<dbReference type="Pfam" id="PF00665">
    <property type="entry name" value="rve"/>
    <property type="match status" value="1"/>
</dbReference>
<evidence type="ECO:0000259" key="4">
    <source>
        <dbReference type="PROSITE" id="PS50994"/>
    </source>
</evidence>
<evidence type="ECO:0000313" key="5">
    <source>
        <dbReference type="EMBL" id="CAN68148.1"/>
    </source>
</evidence>
<proteinExistence type="predicted"/>
<dbReference type="InterPro" id="IPR025724">
    <property type="entry name" value="GAG-pre-integrase_dom"/>
</dbReference>
<dbReference type="PROSITE" id="PS50994">
    <property type="entry name" value="INTEGRASE"/>
    <property type="match status" value="1"/>
</dbReference>
<dbReference type="GO" id="GO:0016628">
    <property type="term" value="F:oxidoreductase activity, acting on the CH-CH group of donors, NAD or NADP as acceptor"/>
    <property type="evidence" value="ECO:0007669"/>
    <property type="project" value="InterPro"/>
</dbReference>
<dbReference type="PANTHER" id="PTHR43205:SF32">
    <property type="entry name" value="2-ALKENAL REDUCTASE (NADP(+)-DEPENDENT)-LIKE"/>
    <property type="match status" value="1"/>
</dbReference>
<dbReference type="PANTHER" id="PTHR43205">
    <property type="entry name" value="PROSTAGLANDIN REDUCTASE"/>
    <property type="match status" value="1"/>
</dbReference>
<feature type="compositionally biased region" description="Low complexity" evidence="3">
    <location>
        <begin position="1091"/>
        <end position="1106"/>
    </location>
</feature>
<dbReference type="SUPFAM" id="SSF53098">
    <property type="entry name" value="Ribonuclease H-like"/>
    <property type="match status" value="1"/>
</dbReference>
<dbReference type="FunFam" id="3.40.50.720:FF:000121">
    <property type="entry name" value="Prostaglandin reductase 2"/>
    <property type="match status" value="1"/>
</dbReference>
<dbReference type="InterPro" id="IPR029472">
    <property type="entry name" value="Copia-like_N"/>
</dbReference>
<dbReference type="SUPFAM" id="SSF57756">
    <property type="entry name" value="Retrovirus zinc finger-like domains"/>
    <property type="match status" value="1"/>
</dbReference>
<dbReference type="Pfam" id="PF16884">
    <property type="entry name" value="ADH_N_2"/>
    <property type="match status" value="1"/>
</dbReference>
<dbReference type="CDD" id="cd08295">
    <property type="entry name" value="double_bond_reductase_like"/>
    <property type="match status" value="1"/>
</dbReference>
<dbReference type="InterPro" id="IPR013103">
    <property type="entry name" value="RVT_2"/>
</dbReference>
<dbReference type="Pfam" id="PF00107">
    <property type="entry name" value="ADH_zinc_N"/>
    <property type="match status" value="1"/>
</dbReference>
<dbReference type="ExpressionAtlas" id="A5BNR5">
    <property type="expression patterns" value="baseline and differential"/>
</dbReference>
<dbReference type="InterPro" id="IPR054722">
    <property type="entry name" value="PolX-like_BBD"/>
</dbReference>
<reference evidence="5" key="1">
    <citation type="journal article" date="2007" name="PLoS ONE">
        <title>The first genome sequence of an elite grapevine cultivar (Pinot noir Vitis vinifera L.): coping with a highly heterozygous genome.</title>
        <authorList>
            <person name="Velasco R."/>
            <person name="Zharkikh A."/>
            <person name="Troggio M."/>
            <person name="Cartwright D.A."/>
            <person name="Cestaro A."/>
            <person name="Pruss D."/>
            <person name="Pindo M."/>
            <person name="FitzGerald L.M."/>
            <person name="Vezzulli S."/>
            <person name="Reid J."/>
            <person name="Malacarne G."/>
            <person name="Iliev D."/>
            <person name="Coppola G."/>
            <person name="Wardell B."/>
            <person name="Micheletti D."/>
            <person name="Macalma T."/>
            <person name="Facci M."/>
            <person name="Mitchell J.T."/>
            <person name="Perazzolli M."/>
            <person name="Eldredge G."/>
            <person name="Gatto P."/>
            <person name="Oyzerski R."/>
            <person name="Moretto M."/>
            <person name="Gutin N."/>
            <person name="Stefanini M."/>
            <person name="Chen Y."/>
            <person name="Segala C."/>
            <person name="Davenport C."/>
            <person name="Dematte L."/>
            <person name="Mraz A."/>
            <person name="Battilana J."/>
            <person name="Stormo K."/>
            <person name="Costa F."/>
            <person name="Tao Q."/>
            <person name="Si-Ammour A."/>
            <person name="Harkins T."/>
            <person name="Lackey A."/>
            <person name="Perbost C."/>
            <person name="Taillon B."/>
            <person name="Stella A."/>
            <person name="Solovyev V."/>
            <person name="Fawcett J.A."/>
            <person name="Sterck L."/>
            <person name="Vandepoele K."/>
            <person name="Grando S.M."/>
            <person name="Toppo S."/>
            <person name="Moser C."/>
            <person name="Lanchbury J."/>
            <person name="Bogden R."/>
            <person name="Skolnick M."/>
            <person name="Sgaramella V."/>
            <person name="Bhatnagar S.K."/>
            <person name="Fontana P."/>
            <person name="Gutin A."/>
            <person name="Van de Peer Y."/>
            <person name="Salamini F."/>
            <person name="Viola R."/>
        </authorList>
    </citation>
    <scope>NUCLEOTIDE SEQUENCE</scope>
</reference>